<feature type="chain" id="PRO_5038767634" description="ADP-ribosyl cyclase/cyclic ADP-ribose hydrolase" evidence="7">
    <location>
        <begin position="22"/>
        <end position="470"/>
    </location>
</feature>
<dbReference type="InterPro" id="IPR042197">
    <property type="entry name" value="Apaf_helical"/>
</dbReference>
<evidence type="ECO:0000313" key="9">
    <source>
        <dbReference type="EMBL" id="KAH1045332.1"/>
    </source>
</evidence>
<evidence type="ECO:0000256" key="7">
    <source>
        <dbReference type="SAM" id="SignalP"/>
    </source>
</evidence>
<dbReference type="Pfam" id="PF01582">
    <property type="entry name" value="TIR"/>
    <property type="match status" value="1"/>
</dbReference>
<keyword evidence="2" id="KW-0677">Repeat</keyword>
<keyword evidence="4" id="KW-0611">Plant defense</keyword>
<organism evidence="9 10">
    <name type="scientific">Gossypium stocksii</name>
    <dbReference type="NCBI Taxonomy" id="47602"/>
    <lineage>
        <taxon>Eukaryota</taxon>
        <taxon>Viridiplantae</taxon>
        <taxon>Streptophyta</taxon>
        <taxon>Embryophyta</taxon>
        <taxon>Tracheophyta</taxon>
        <taxon>Spermatophyta</taxon>
        <taxon>Magnoliopsida</taxon>
        <taxon>eudicotyledons</taxon>
        <taxon>Gunneridae</taxon>
        <taxon>Pentapetalae</taxon>
        <taxon>rosids</taxon>
        <taxon>malvids</taxon>
        <taxon>Malvales</taxon>
        <taxon>Malvaceae</taxon>
        <taxon>Malvoideae</taxon>
        <taxon>Gossypium</taxon>
    </lineage>
</organism>
<dbReference type="InterPro" id="IPR036390">
    <property type="entry name" value="WH_DNA-bd_sf"/>
</dbReference>
<dbReference type="PANTHER" id="PTHR11017">
    <property type="entry name" value="LEUCINE-RICH REPEAT-CONTAINING PROTEIN"/>
    <property type="match status" value="1"/>
</dbReference>
<dbReference type="EMBL" id="JAIQCV010000011">
    <property type="protein sequence ID" value="KAH1045332.1"/>
    <property type="molecule type" value="Genomic_DNA"/>
</dbReference>
<dbReference type="Proteomes" id="UP000828251">
    <property type="component" value="Unassembled WGS sequence"/>
</dbReference>
<dbReference type="FunFam" id="1.10.8.430:FF:000002">
    <property type="entry name" value="Disease resistance protein (TIR-NBS-LRR class)"/>
    <property type="match status" value="1"/>
</dbReference>
<proteinExistence type="predicted"/>
<keyword evidence="7" id="KW-0732">Signal</keyword>
<dbReference type="InterPro" id="IPR035897">
    <property type="entry name" value="Toll_tir_struct_dom_sf"/>
</dbReference>
<dbReference type="PANTHER" id="PTHR11017:SF479">
    <property type="entry name" value="DISEASE RESISTANCE PROTEIN (TIR-NBS-LRR CLASS) FAMILY"/>
    <property type="match status" value="1"/>
</dbReference>
<dbReference type="PROSITE" id="PS50104">
    <property type="entry name" value="TIR"/>
    <property type="match status" value="1"/>
</dbReference>
<accession>A0A9D3ZKH9</accession>
<dbReference type="AlphaFoldDB" id="A0A9D3ZKH9"/>
<dbReference type="InterPro" id="IPR044974">
    <property type="entry name" value="Disease_R_plants"/>
</dbReference>
<dbReference type="Gene3D" id="1.10.8.430">
    <property type="entry name" value="Helical domain of apoptotic protease-activating factors"/>
    <property type="match status" value="1"/>
</dbReference>
<dbReference type="GO" id="GO:0006952">
    <property type="term" value="P:defense response"/>
    <property type="evidence" value="ECO:0007669"/>
    <property type="project" value="UniProtKB-KW"/>
</dbReference>
<dbReference type="SUPFAM" id="SSF52540">
    <property type="entry name" value="P-loop containing nucleoside triphosphate hydrolases"/>
    <property type="match status" value="1"/>
</dbReference>
<dbReference type="SUPFAM" id="SSF46785">
    <property type="entry name" value="Winged helix' DNA-binding domain"/>
    <property type="match status" value="1"/>
</dbReference>
<keyword evidence="5" id="KW-0520">NAD</keyword>
<name>A0A9D3ZKH9_9ROSI</name>
<feature type="domain" description="TIR" evidence="8">
    <location>
        <begin position="61"/>
        <end position="228"/>
    </location>
</feature>
<reference evidence="9 10" key="1">
    <citation type="journal article" date="2021" name="Plant Biotechnol. J.">
        <title>Multi-omics assisted identification of the key and species-specific regulatory components of drought-tolerant mechanisms in Gossypium stocksii.</title>
        <authorList>
            <person name="Yu D."/>
            <person name="Ke L."/>
            <person name="Zhang D."/>
            <person name="Wu Y."/>
            <person name="Sun Y."/>
            <person name="Mei J."/>
            <person name="Sun J."/>
            <person name="Sun Y."/>
        </authorList>
    </citation>
    <scope>NUCLEOTIDE SEQUENCE [LARGE SCALE GENOMIC DNA]</scope>
    <source>
        <strain evidence="10">cv. E1</strain>
        <tissue evidence="9">Leaf</tissue>
    </source>
</reference>
<dbReference type="Pfam" id="PF23282">
    <property type="entry name" value="WHD_ROQ1"/>
    <property type="match status" value="1"/>
</dbReference>
<dbReference type="SUPFAM" id="SSF52200">
    <property type="entry name" value="Toll/Interleukin receptor TIR domain"/>
    <property type="match status" value="1"/>
</dbReference>
<dbReference type="FunFam" id="3.40.50.10140:FF:000007">
    <property type="entry name" value="Disease resistance protein (TIR-NBS-LRR class)"/>
    <property type="match status" value="1"/>
</dbReference>
<dbReference type="InterPro" id="IPR000157">
    <property type="entry name" value="TIR_dom"/>
</dbReference>
<dbReference type="Gene3D" id="3.40.50.10140">
    <property type="entry name" value="Toll/interleukin-1 receptor homology (TIR) domain"/>
    <property type="match status" value="1"/>
</dbReference>
<evidence type="ECO:0000256" key="1">
    <source>
        <dbReference type="ARBA" id="ARBA00011982"/>
    </source>
</evidence>
<protein>
    <recommendedName>
        <fullName evidence="1">ADP-ribosyl cyclase/cyclic ADP-ribose hydrolase</fullName>
        <ecNumber evidence="1">3.2.2.6</ecNumber>
    </recommendedName>
</protein>
<evidence type="ECO:0000256" key="3">
    <source>
        <dbReference type="ARBA" id="ARBA00022801"/>
    </source>
</evidence>
<comment type="catalytic activity">
    <reaction evidence="6">
        <text>NAD(+) + H2O = ADP-D-ribose + nicotinamide + H(+)</text>
        <dbReference type="Rhea" id="RHEA:16301"/>
        <dbReference type="ChEBI" id="CHEBI:15377"/>
        <dbReference type="ChEBI" id="CHEBI:15378"/>
        <dbReference type="ChEBI" id="CHEBI:17154"/>
        <dbReference type="ChEBI" id="CHEBI:57540"/>
        <dbReference type="ChEBI" id="CHEBI:57967"/>
        <dbReference type="EC" id="3.2.2.6"/>
    </reaction>
    <physiologicalReaction direction="left-to-right" evidence="6">
        <dbReference type="Rhea" id="RHEA:16302"/>
    </physiologicalReaction>
</comment>
<evidence type="ECO:0000256" key="2">
    <source>
        <dbReference type="ARBA" id="ARBA00022737"/>
    </source>
</evidence>
<evidence type="ECO:0000259" key="8">
    <source>
        <dbReference type="PROSITE" id="PS50104"/>
    </source>
</evidence>
<sequence>MAALFCSLLLLSHNQYSFMAAAASSSSSSSSSSSPQTVSFHDQIPEQLSPAIASSSSSSRLKHQVFLSFRGEDTRHTFTAHLLIALKDKGMNVFFDEETLEKGEQLSQALSRAIAASYLSIIVLSVGYASSKSCLSELSDIMHRKDTQGHIVLPIFYHVDPSDVRNLRGSFKTSFDEHESNRLHQVQRWKSAFTEVGKLKGWHIEGGKFDRPEPEYIKDIVEDVVKKLMTSKFRSASAKFVGIDQIDCFGVKHFGDGSKIIVTSRDRQVFKNGGVDKIHDVRKLNENDSLQLFSTFAFKLLNPPADFRDLSNKFIKYARGSPLALRVLGSKLYKKSRKEWESEVDKLKEYSQPKISQILRSSFDELDELDKNIFLDTVTFFKGTCKEDVEKTLSCCYKGALCGISNLIGKCLLEIKHFREPTDLLQRLVSEPIDVHDMLEEMGKDIVRKESIDPGKRSRLWGVKDVYQVL</sequence>
<comment type="caution">
    <text evidence="9">The sequence shown here is derived from an EMBL/GenBank/DDBJ whole genome shotgun (WGS) entry which is preliminary data.</text>
</comment>
<keyword evidence="3" id="KW-0378">Hydrolase</keyword>
<evidence type="ECO:0000256" key="6">
    <source>
        <dbReference type="ARBA" id="ARBA00047304"/>
    </source>
</evidence>
<dbReference type="EC" id="3.2.2.6" evidence="1"/>
<dbReference type="GO" id="GO:0061809">
    <property type="term" value="F:NAD+ nucleosidase activity, cyclic ADP-ribose generating"/>
    <property type="evidence" value="ECO:0007669"/>
    <property type="project" value="UniProtKB-EC"/>
</dbReference>
<dbReference type="InterPro" id="IPR058192">
    <property type="entry name" value="WHD_ROQ1-like"/>
</dbReference>
<evidence type="ECO:0000256" key="5">
    <source>
        <dbReference type="ARBA" id="ARBA00023027"/>
    </source>
</evidence>
<dbReference type="OrthoDB" id="964740at2759"/>
<keyword evidence="10" id="KW-1185">Reference proteome</keyword>
<dbReference type="InterPro" id="IPR027417">
    <property type="entry name" value="P-loop_NTPase"/>
</dbReference>
<dbReference type="GO" id="GO:0043531">
    <property type="term" value="F:ADP binding"/>
    <property type="evidence" value="ECO:0007669"/>
    <property type="project" value="InterPro"/>
</dbReference>
<dbReference type="SMART" id="SM00255">
    <property type="entry name" value="TIR"/>
    <property type="match status" value="1"/>
</dbReference>
<dbReference type="GO" id="GO:0007165">
    <property type="term" value="P:signal transduction"/>
    <property type="evidence" value="ECO:0007669"/>
    <property type="project" value="InterPro"/>
</dbReference>
<evidence type="ECO:0000256" key="4">
    <source>
        <dbReference type="ARBA" id="ARBA00022821"/>
    </source>
</evidence>
<evidence type="ECO:0000313" key="10">
    <source>
        <dbReference type="Proteomes" id="UP000828251"/>
    </source>
</evidence>
<feature type="signal peptide" evidence="7">
    <location>
        <begin position="1"/>
        <end position="21"/>
    </location>
</feature>
<gene>
    <name evidence="9" type="ORF">J1N35_036116</name>
</gene>